<organism evidence="9 10">
    <name type="scientific">Plasmodium inui San Antonio 1</name>
    <dbReference type="NCBI Taxonomy" id="1237626"/>
    <lineage>
        <taxon>Eukaryota</taxon>
        <taxon>Sar</taxon>
        <taxon>Alveolata</taxon>
        <taxon>Apicomplexa</taxon>
        <taxon>Aconoidasida</taxon>
        <taxon>Haemosporida</taxon>
        <taxon>Plasmodiidae</taxon>
        <taxon>Plasmodium</taxon>
        <taxon>Plasmodium (Plasmodium)</taxon>
    </lineage>
</organism>
<dbReference type="GO" id="GO:0003677">
    <property type="term" value="F:DNA binding"/>
    <property type="evidence" value="ECO:0007669"/>
    <property type="project" value="UniProtKB-KW"/>
</dbReference>
<feature type="region of interest" description="Disordered" evidence="6">
    <location>
        <begin position="205"/>
        <end position="245"/>
    </location>
</feature>
<dbReference type="VEuPathDB" id="PlasmoDB:C922_00767"/>
<feature type="region of interest" description="Disordered" evidence="6">
    <location>
        <begin position="2003"/>
        <end position="2045"/>
    </location>
</feature>
<dbReference type="Proteomes" id="UP000030640">
    <property type="component" value="Unassembled WGS sequence"/>
</dbReference>
<evidence type="ECO:0000259" key="8">
    <source>
        <dbReference type="Pfam" id="PF14733"/>
    </source>
</evidence>
<sequence length="2690" mass="294092">MNTPYNYGNLSVNCQVSIKHKKLVSTQNEEANNRYSEHSVKNNYQHCGDKNVQMYSNICNILCGGSVQNGPNGPKGPSGQNGPNTPKGPNAPKGLHCPSANHMCDKPGEIYHQVHNKAEANRNKRPYVHSQNRMTYGLSEVNEYEKSAAFAKCGSYKDTYTNQGEHFTKCRKKKNVNMVNAAMGSSHTNVTVRGASSCGMPPFINRATTVSPTNGTPTTGSPPSGENPPIGFTQDNPNDPISANKGGNHLMFHDVKSYGIKEIHDNIFSKNCLLNTFESDPKYPFDVPSNGRNTTKNGVYQTGEMYCKEEKATPDEFSSLCFGGNKSGSKVSYEKNSTKQRNHYDDGMITNNSYLTDNAHYDAHQNSIQNVDLLSCKMNPPNDLPISDINRCSSGRSNGSGRRGGLTATRPRPFNDNSSKSPCCFIQFDKNYVDSNAPYADGKTGSEAKMKGPPFLMNYSKVPTSGKAALLDQMEFQHANRNDIMTGDTHPDVKKRPCVGTDNNVIKVECQHMEGKQGQSHNQNMSLKQHICNRDDSHSNICPPLANTYRLRQDCQERQISILNMYDKHDSGMLCSCKELIPFNQVEKYGNANKSCHLSSDTNRSINIDQVRGETPYQANNIHMVSACAVNKPMSLNFNLYGPLGEVDVNTGSVSGEASHVNRQCGKAVRISQPGCASSQVRGNQICANRICGKQVSDSHINTNQWNQLINMSTNYNTKGDCKSSLSRRVQGEGQKEKRAIGVPNTTQYRQALRRPASQNNTSMGNFNGCPTKEELGITNKHTQMCQQTGKGKGVTTHNEKVAMDTLCRNAQIQGRQQESSVIKSQPNMRNDELASPKKISMGMSMEKCGNHVPRDTCGSINSKKSRTHEMCWSLYEAHGSNEMKNMCGWLTSLTSHGSYFPHKSLERQVSTELEKKKQKILDILFSSKGVPHFVSNKTIDSGRTAMKNEITQLKQDRNKKNSLEKITIDKYSSRDEEKHHESFPLDCENLEGEKKIENCFLYVSRGDGEKVSHGRRKVLSSSSTSTVGSSNSSGHPEEEQQREHQELKPRHLQERGPRGVSDECAYMNGISSQVSAFPRTGTSVELPNDYGTVSEHSSLPMIDVTLQGEFNNKRNVMKDDKGYLNCVSSELSACGEGPPDAGEMFRYGNSNSSGSAMNNSNTKEETKMRTQNDVVLQCDLRGGYSNNGRDVGNISTYANKGVYNIGLLTHGERLITSSDDNPVGEVSMFSASNVPQECSNYIIMNNRSVRCVDGTNVVVCPSNTSNIQGTCNGSNKLGDAICNPLRGDVRGNNPNSNHHNAVLHTKEENLSSKFSFFQGSYVSLTPNCAISESRSSNMGNSSKGYTVNGVTGAGSLSRVRGARNVCDMSRISSMNGVNGVSSIKGVNSVNNVNDISSVNSVNVVNGTNDFSSVNMVNAHFCAKRNPRKDKTQGCETQIKDLIPNSIPNEVKEGEHMRSLNQCESAIMINKGMGRTATPFAFPDNPQRLITFKISNASIHSEGVKCTDGTVMTAFQASDGNFQSDNPIKDNVVKLFNGQGESICKVNNAEVNRLTSSLINSDVRSSNVNPFYKENEPTCEMGKGHMDNVTANNFSNAVSSCTGNDGKTRGTIGASKRNSANRRVQKGRRSTRSRRATFRDATNNAASTTATTASNVTSDGTTPSNTSNHVPKKNKAEEHEREEELHEKLKDLPKITGVSYDKKQKLWVSHWRSNCKTIHKYFSVKKYGFHNARLLAITCRKQNTKYISTDLRFGYKAGRQSRAQPGSQFKTSENCPDENHASGEVIQLTGIVCDKKPSGRSHSIRKIPKGRRKHCQGVDVTLELPKNESAESDTHGVGSQKGDPSNGQLDGANPINVSQNIRHQSSPPLSSGHPSITSQNSAELRNRGCSLPEQSDQGEIYPQKVEGSKDQEQMLKENELVAKCTLKGEASDAYSNSGKMSVPHFLKQQGGCQARRGSGDSVSGNVNSISNGYLNGNLNSSLNGSLNGSLKGIANGIPNSRRSAQNLQEEEECQSVITDKTSQQSKNSAMHTEHGKNEKVEQPNGKKDYLINAQLYNKLMNNELYNKLINNQLSNERVKNNNFYCSLINSKFYIHVVNNKLHAQLERNQREVTKEGSNYFYYGQFKNAASSRRNSFSNSENFASKKLAQDQNAHNLFLRSSSGDGTTSVGTHKTSPPFTNAGITYGEKIITPGQYANNSTSPYSKNDEPPIDGKNNGFLSDSPGLAAETSMGQNYVRVKDNNNLLSCEGFQNGSGSNSSNCDNICSGGHVREEASYFKGSAQVSENNFCLEGASTIESGKKFLSGGTIQFRTTISNNQGSGMDVSTVVRNNLKVKDAMNPYINREGPIGDDGNNTKGGVIGRYVNGRGVNGRGVDGSGVDGSGVNGNGVNGSGVNGSGVNGSGLNGNGVNGSGVNGRCVDDGGVDDGGVDDSGVDDSGVDDGGVLLNRMAAQGRHFFLASTDGSNSNSSNHGSNHESNNRNIRRSDDRDALDEKCTSISNDPLKDTGQFGCSGNFECNNQYAAEFYADGKYHHRSDVDMKRAIVQGGYLLSDRMGDEILNEGHSKVGETKGGRCSHGGSPLGDPNTTNPVNQMDEEKNKLMISKITTKYILTDIKNKCLRNCSSNFLKNFPDIKNVINKHINKISEANSIYTIRPYIQLFSNLLEKRKLLHMLAPNAQELYIYSLQKLPL</sequence>
<evidence type="ECO:0000256" key="6">
    <source>
        <dbReference type="SAM" id="MobiDB-lite"/>
    </source>
</evidence>
<feature type="compositionally biased region" description="Low complexity" evidence="6">
    <location>
        <begin position="1021"/>
        <end position="1035"/>
    </location>
</feature>
<feature type="compositionally biased region" description="Basic and acidic residues" evidence="6">
    <location>
        <begin position="1036"/>
        <end position="1062"/>
    </location>
</feature>
<dbReference type="InterPro" id="IPR001471">
    <property type="entry name" value="AP2/ERF_dom"/>
</dbReference>
<feature type="compositionally biased region" description="Basic and acidic residues" evidence="6">
    <location>
        <begin position="2473"/>
        <end position="2488"/>
    </location>
</feature>
<feature type="compositionally biased region" description="Polar residues" evidence="6">
    <location>
        <begin position="1659"/>
        <end position="1669"/>
    </location>
</feature>
<feature type="compositionally biased region" description="Low complexity" evidence="6">
    <location>
        <begin position="1639"/>
        <end position="1658"/>
    </location>
</feature>
<dbReference type="EMBL" id="KI965461">
    <property type="protein sequence ID" value="EUD69075.1"/>
    <property type="molecule type" value="Genomic_DNA"/>
</dbReference>
<evidence type="ECO:0000256" key="1">
    <source>
        <dbReference type="ARBA" id="ARBA00004123"/>
    </source>
</evidence>
<proteinExistence type="predicted"/>
<keyword evidence="4" id="KW-0804">Transcription</keyword>
<feature type="region of interest" description="Disordered" evidence="6">
    <location>
        <begin position="2565"/>
        <end position="2590"/>
    </location>
</feature>
<dbReference type="RefSeq" id="XP_008814601.1">
    <property type="nucleotide sequence ID" value="XM_008816379.1"/>
</dbReference>
<feature type="compositionally biased region" description="Polar residues" evidence="6">
    <location>
        <begin position="1761"/>
        <end position="1774"/>
    </location>
</feature>
<feature type="region of interest" description="Disordered" evidence="6">
    <location>
        <begin position="1796"/>
        <end position="1910"/>
    </location>
</feature>
<feature type="compositionally biased region" description="Low complexity" evidence="6">
    <location>
        <begin position="2463"/>
        <end position="2472"/>
    </location>
</feature>
<accession>W7ABN0</accession>
<dbReference type="GeneID" id="20036041"/>
<feature type="domain" description="AP2-coincident C-terminal" evidence="8">
    <location>
        <begin position="2595"/>
        <end position="2685"/>
    </location>
</feature>
<feature type="compositionally biased region" description="Basic and acidic residues" evidence="6">
    <location>
        <begin position="2031"/>
        <end position="2045"/>
    </location>
</feature>
<feature type="compositionally biased region" description="Low complexity" evidence="6">
    <location>
        <begin position="1151"/>
        <end position="1162"/>
    </location>
</feature>
<feature type="compositionally biased region" description="Polar residues" evidence="6">
    <location>
        <begin position="2172"/>
        <end position="2181"/>
    </location>
</feature>
<feature type="compositionally biased region" description="Basic residues" evidence="6">
    <location>
        <begin position="1619"/>
        <end position="1636"/>
    </location>
</feature>
<dbReference type="Pfam" id="PF14733">
    <property type="entry name" value="ACDC"/>
    <property type="match status" value="1"/>
</dbReference>
<dbReference type="Pfam" id="PF00847">
    <property type="entry name" value="AP2"/>
    <property type="match status" value="1"/>
</dbReference>
<dbReference type="Gene3D" id="1.20.5.2050">
    <property type="match status" value="1"/>
</dbReference>
<feature type="region of interest" description="Disordered" evidence="6">
    <location>
        <begin position="2459"/>
        <end position="2488"/>
    </location>
</feature>
<evidence type="ECO:0000256" key="5">
    <source>
        <dbReference type="ARBA" id="ARBA00023242"/>
    </source>
</evidence>
<feature type="region of interest" description="Disordered" evidence="6">
    <location>
        <begin position="70"/>
        <end position="99"/>
    </location>
</feature>
<dbReference type="GO" id="GO:0003700">
    <property type="term" value="F:DNA-binding transcription factor activity"/>
    <property type="evidence" value="ECO:0007669"/>
    <property type="project" value="InterPro"/>
</dbReference>
<dbReference type="InterPro" id="IPR028078">
    <property type="entry name" value="ACDC"/>
</dbReference>
<feature type="compositionally biased region" description="Basic and acidic residues" evidence="6">
    <location>
        <begin position="1825"/>
        <end position="1834"/>
    </location>
</feature>
<feature type="region of interest" description="Disordered" evidence="6">
    <location>
        <begin position="1758"/>
        <end position="1780"/>
    </location>
</feature>
<feature type="compositionally biased region" description="Low complexity" evidence="6">
    <location>
        <begin position="2160"/>
        <end position="2171"/>
    </location>
</feature>
<dbReference type="GO" id="GO:0005634">
    <property type="term" value="C:nucleus"/>
    <property type="evidence" value="ECO:0007669"/>
    <property type="project" value="UniProtKB-SubCell"/>
</dbReference>
<feature type="compositionally biased region" description="Low complexity" evidence="6">
    <location>
        <begin position="208"/>
        <end position="229"/>
    </location>
</feature>
<feature type="compositionally biased region" description="Polar residues" evidence="6">
    <location>
        <begin position="1855"/>
        <end position="1883"/>
    </location>
</feature>
<feature type="region of interest" description="Disordered" evidence="6">
    <location>
        <begin position="387"/>
        <end position="415"/>
    </location>
</feature>
<feature type="compositionally biased region" description="Polar residues" evidence="6">
    <location>
        <begin position="2015"/>
        <end position="2030"/>
    </location>
</feature>
<feature type="region of interest" description="Disordered" evidence="6">
    <location>
        <begin position="1012"/>
        <end position="1064"/>
    </location>
</feature>
<feature type="region of interest" description="Disordered" evidence="6">
    <location>
        <begin position="1151"/>
        <end position="1170"/>
    </location>
</feature>
<evidence type="ECO:0008006" key="11">
    <source>
        <dbReference type="Google" id="ProtNLM"/>
    </source>
</evidence>
<reference evidence="9 10" key="1">
    <citation type="submission" date="2013-02" db="EMBL/GenBank/DDBJ databases">
        <title>The Genome Sequence of Plasmodium inui San Antonio 1.</title>
        <authorList>
            <consortium name="The Broad Institute Genome Sequencing Platform"/>
            <consortium name="The Broad Institute Genome Sequencing Center for Infectious Disease"/>
            <person name="Neafsey D."/>
            <person name="Cheeseman I."/>
            <person name="Volkman S."/>
            <person name="Adams J."/>
            <person name="Walker B."/>
            <person name="Young S.K."/>
            <person name="Zeng Q."/>
            <person name="Gargeya S."/>
            <person name="Fitzgerald M."/>
            <person name="Haas B."/>
            <person name="Abouelleil A."/>
            <person name="Alvarado L."/>
            <person name="Arachchi H.M."/>
            <person name="Berlin A.M."/>
            <person name="Chapman S.B."/>
            <person name="Dewar J."/>
            <person name="Goldberg J."/>
            <person name="Griggs A."/>
            <person name="Gujja S."/>
            <person name="Hansen M."/>
            <person name="Howarth C."/>
            <person name="Imamovic A."/>
            <person name="Larimer J."/>
            <person name="McCowan C."/>
            <person name="Murphy C."/>
            <person name="Neiman D."/>
            <person name="Pearson M."/>
            <person name="Priest M."/>
            <person name="Roberts A."/>
            <person name="Saif S."/>
            <person name="Shea T."/>
            <person name="Sisk P."/>
            <person name="Sykes S."/>
            <person name="Wortman J."/>
            <person name="Nusbaum C."/>
            <person name="Birren B."/>
        </authorList>
    </citation>
    <scope>NUCLEOTIDE SEQUENCE [LARGE SCALE GENOMIC DNA]</scope>
    <source>
        <strain evidence="9 10">San Antonio 1</strain>
    </source>
</reference>
<feature type="region of interest" description="Disordered" evidence="6">
    <location>
        <begin position="965"/>
        <end position="984"/>
    </location>
</feature>
<feature type="domain" description="AP2/ERF" evidence="7">
    <location>
        <begin position="1693"/>
        <end position="1743"/>
    </location>
</feature>
<feature type="region of interest" description="Disordered" evidence="6">
    <location>
        <begin position="2160"/>
        <end position="2181"/>
    </location>
</feature>
<feature type="compositionally biased region" description="Basic residues" evidence="6">
    <location>
        <begin position="1798"/>
        <end position="1815"/>
    </location>
</feature>
<comment type="subcellular location">
    <subcellularLocation>
        <location evidence="1">Nucleus</location>
    </subcellularLocation>
</comment>
<keyword evidence="10" id="KW-1185">Reference proteome</keyword>
<evidence type="ECO:0000313" key="10">
    <source>
        <dbReference type="Proteomes" id="UP000030640"/>
    </source>
</evidence>
<evidence type="ECO:0000313" key="9">
    <source>
        <dbReference type="EMBL" id="EUD69075.1"/>
    </source>
</evidence>
<protein>
    <recommendedName>
        <fullName evidence="11">AP2/ERF domain-containing protein</fullName>
    </recommendedName>
</protein>
<feature type="region of interest" description="Disordered" evidence="6">
    <location>
        <begin position="1600"/>
        <end position="1688"/>
    </location>
</feature>
<evidence type="ECO:0000256" key="2">
    <source>
        <dbReference type="ARBA" id="ARBA00023015"/>
    </source>
</evidence>
<gene>
    <name evidence="9" type="ORF">C922_00767</name>
</gene>
<keyword evidence="2" id="KW-0805">Transcription regulation</keyword>
<evidence type="ECO:0000256" key="4">
    <source>
        <dbReference type="ARBA" id="ARBA00023163"/>
    </source>
</evidence>
<keyword evidence="3" id="KW-0238">DNA-binding</keyword>
<dbReference type="OrthoDB" id="387376at2759"/>
<feature type="compositionally biased region" description="Basic and acidic residues" evidence="6">
    <location>
        <begin position="1674"/>
        <end position="1688"/>
    </location>
</feature>
<evidence type="ECO:0000256" key="3">
    <source>
        <dbReference type="ARBA" id="ARBA00023125"/>
    </source>
</evidence>
<evidence type="ECO:0000259" key="7">
    <source>
        <dbReference type="Pfam" id="PF00847"/>
    </source>
</evidence>
<keyword evidence="5" id="KW-0539">Nucleus</keyword>
<feature type="compositionally biased region" description="Low complexity" evidence="6">
    <location>
        <begin position="390"/>
        <end position="400"/>
    </location>
</feature>
<name>W7ABN0_9APIC</name>